<reference evidence="2" key="1">
    <citation type="journal article" date="2014" name="Int. J. Syst. Evol. Microbiol.">
        <title>Complete genome sequence of Corynebacterium casei LMG S-19264T (=DSM 44701T), isolated from a smear-ripened cheese.</title>
        <authorList>
            <consortium name="US DOE Joint Genome Institute (JGI-PGF)"/>
            <person name="Walter F."/>
            <person name="Albersmeier A."/>
            <person name="Kalinowski J."/>
            <person name="Ruckert C."/>
        </authorList>
    </citation>
    <scope>NUCLEOTIDE SEQUENCE</scope>
    <source>
        <strain evidence="2">CGMCC 1.15448</strain>
    </source>
</reference>
<evidence type="ECO:0000313" key="2">
    <source>
        <dbReference type="EMBL" id="GGA94676.1"/>
    </source>
</evidence>
<dbReference type="PANTHER" id="PTHR42798:SF2">
    <property type="entry name" value="ABC TRANSPORTER ATP-BINDING PROTEIN MG467-RELATED"/>
    <property type="match status" value="1"/>
</dbReference>
<keyword evidence="2" id="KW-0449">Lipoprotein</keyword>
<organism evidence="2 3">
    <name type="scientific">Puia dinghuensis</name>
    <dbReference type="NCBI Taxonomy" id="1792502"/>
    <lineage>
        <taxon>Bacteria</taxon>
        <taxon>Pseudomonadati</taxon>
        <taxon>Bacteroidota</taxon>
        <taxon>Chitinophagia</taxon>
        <taxon>Chitinophagales</taxon>
        <taxon>Chitinophagaceae</taxon>
        <taxon>Puia</taxon>
    </lineage>
</organism>
<protein>
    <submittedName>
        <fullName evidence="2">Lipoprotein-releasing system ATP-binding protein LolD</fullName>
    </submittedName>
</protein>
<evidence type="ECO:0000256" key="1">
    <source>
        <dbReference type="ARBA" id="ARBA00022967"/>
    </source>
</evidence>
<dbReference type="InterPro" id="IPR027417">
    <property type="entry name" value="P-loop_NTPase"/>
</dbReference>
<comment type="caution">
    <text evidence="2">The sequence shown here is derived from an EMBL/GenBank/DDBJ whole genome shotgun (WGS) entry which is preliminary data.</text>
</comment>
<proteinExistence type="predicted"/>
<sequence length="157" mass="17967">MRFTDYNIPSFTARLTINPSSGKKRAPARFQVLHDISLAVEQGQFVTIMGTKVTGLEENRLAKFRNEHIGFVFQFHYLLPEFTDLENVMLPALKLGRWDPRTTEEKAMALLRQMEMEQYAFKRLAQQGNTIIVVTHDRDLAGKSDRVIQLADGRVVG</sequence>
<accession>A0A8J2XSE5</accession>
<dbReference type="EMBL" id="BMJC01000002">
    <property type="protein sequence ID" value="GGA94676.1"/>
    <property type="molecule type" value="Genomic_DNA"/>
</dbReference>
<dbReference type="AlphaFoldDB" id="A0A8J2XSE5"/>
<reference evidence="2" key="2">
    <citation type="submission" date="2020-09" db="EMBL/GenBank/DDBJ databases">
        <authorList>
            <person name="Sun Q."/>
            <person name="Zhou Y."/>
        </authorList>
    </citation>
    <scope>NUCLEOTIDE SEQUENCE</scope>
    <source>
        <strain evidence="2">CGMCC 1.15448</strain>
    </source>
</reference>
<keyword evidence="1" id="KW-1278">Translocase</keyword>
<evidence type="ECO:0000313" key="3">
    <source>
        <dbReference type="Proteomes" id="UP000607559"/>
    </source>
</evidence>
<dbReference type="Gene3D" id="3.40.50.300">
    <property type="entry name" value="P-loop containing nucleotide triphosphate hydrolases"/>
    <property type="match status" value="2"/>
</dbReference>
<dbReference type="PANTHER" id="PTHR42798">
    <property type="entry name" value="LIPOPROTEIN-RELEASING SYSTEM ATP-BINDING PROTEIN LOLD"/>
    <property type="match status" value="1"/>
</dbReference>
<dbReference type="RefSeq" id="WP_229688831.1">
    <property type="nucleotide sequence ID" value="NZ_BMJC01000002.1"/>
</dbReference>
<dbReference type="Proteomes" id="UP000607559">
    <property type="component" value="Unassembled WGS sequence"/>
</dbReference>
<keyword evidence="2" id="KW-0547">Nucleotide-binding</keyword>
<name>A0A8J2XSE5_9BACT</name>
<dbReference type="SUPFAM" id="SSF52540">
    <property type="entry name" value="P-loop containing nucleoside triphosphate hydrolases"/>
    <property type="match status" value="1"/>
</dbReference>
<keyword evidence="3" id="KW-1185">Reference proteome</keyword>
<keyword evidence="2" id="KW-0067">ATP-binding</keyword>
<dbReference type="GO" id="GO:0005524">
    <property type="term" value="F:ATP binding"/>
    <property type="evidence" value="ECO:0007669"/>
    <property type="project" value="UniProtKB-KW"/>
</dbReference>
<gene>
    <name evidence="2" type="primary">lolD</name>
    <name evidence="2" type="ORF">GCM10011511_17460</name>
</gene>